<dbReference type="InterPro" id="IPR027417">
    <property type="entry name" value="P-loop_NTPase"/>
</dbReference>
<dbReference type="EMBL" id="AZHC01000004">
    <property type="protein sequence ID" value="OAA48500.1"/>
    <property type="molecule type" value="Genomic_DNA"/>
</dbReference>
<dbReference type="SUPFAM" id="SSF52540">
    <property type="entry name" value="P-loop containing nucleoside triphosphate hydrolases"/>
    <property type="match status" value="1"/>
</dbReference>
<dbReference type="PANTHER" id="PTHR36978:SF4">
    <property type="entry name" value="P-LOOP CONTAINING NUCLEOSIDE TRIPHOSPHATE HYDROLASE PROTEIN"/>
    <property type="match status" value="1"/>
</dbReference>
<reference evidence="2 3" key="1">
    <citation type="journal article" date="2016" name="Genome Biol. Evol.">
        <title>Divergent and convergent evolution of fungal pathogenicity.</title>
        <authorList>
            <person name="Shang Y."/>
            <person name="Xiao G."/>
            <person name="Zheng P."/>
            <person name="Cen K."/>
            <person name="Zhan S."/>
            <person name="Wang C."/>
        </authorList>
    </citation>
    <scope>NUCLEOTIDE SEQUENCE [LARGE SCALE GENOMIC DNA]</scope>
    <source>
        <strain evidence="2 3">RCEF 4871</strain>
    </source>
</reference>
<keyword evidence="1" id="KW-1133">Transmembrane helix</keyword>
<name>A0A162M0Z9_METRR</name>
<sequence>MSRGLEAEGVGARQVPMRLMVHGVQRTGSMSRRSALHQLGFHTCYHMASIMESQNMETDIDLWIEALEVKFDGKGEKWTREDWDKLLLLGRSQACVDMPSALFTLELAEAYPEAKIIILNRDADGWFESCLGSVYKTLNLTFLETVQSLYCAALYTRHRAWVRLHVALGKYGLPYQYYPELEKAVAWFNKSYKDVRDAITEERRFEFSVKDGFAPLCKFLGVSAPLVKDEETGEMVLAPFPHVNDRVAFGSRVSKTKGQRFKTANSRLFAMISKTVTLGVMGYGGYILWKARLGGRT</sequence>
<dbReference type="STRING" id="1081105.A0A162M0Z9"/>
<comment type="caution">
    <text evidence="2">The sequence shown here is derived from an EMBL/GenBank/DDBJ whole genome shotgun (WGS) entry which is preliminary data.</text>
</comment>
<evidence type="ECO:0008006" key="4">
    <source>
        <dbReference type="Google" id="ProtNLM"/>
    </source>
</evidence>
<evidence type="ECO:0000256" key="1">
    <source>
        <dbReference type="SAM" id="Phobius"/>
    </source>
</evidence>
<dbReference type="PANTHER" id="PTHR36978">
    <property type="entry name" value="P-LOOP CONTAINING NUCLEOTIDE TRIPHOSPHATE HYDROLASE"/>
    <property type="match status" value="1"/>
</dbReference>
<dbReference type="Pfam" id="PF17784">
    <property type="entry name" value="Sulfotransfer_4"/>
    <property type="match status" value="1"/>
</dbReference>
<dbReference type="Proteomes" id="UP000243498">
    <property type="component" value="Unassembled WGS sequence"/>
</dbReference>
<accession>A0A162M0Z9</accession>
<dbReference type="OrthoDB" id="408152at2759"/>
<dbReference type="InterPro" id="IPR040632">
    <property type="entry name" value="Sulfotransfer_4"/>
</dbReference>
<feature type="transmembrane region" description="Helical" evidence="1">
    <location>
        <begin position="268"/>
        <end position="289"/>
    </location>
</feature>
<evidence type="ECO:0000313" key="3">
    <source>
        <dbReference type="Proteomes" id="UP000243498"/>
    </source>
</evidence>
<proteinExistence type="predicted"/>
<dbReference type="OMA" id="WKTRLGG"/>
<organism evidence="2 3">
    <name type="scientific">Metarhizium rileyi (strain RCEF 4871)</name>
    <name type="common">Nomuraea rileyi</name>
    <dbReference type="NCBI Taxonomy" id="1649241"/>
    <lineage>
        <taxon>Eukaryota</taxon>
        <taxon>Fungi</taxon>
        <taxon>Dikarya</taxon>
        <taxon>Ascomycota</taxon>
        <taxon>Pezizomycotina</taxon>
        <taxon>Sordariomycetes</taxon>
        <taxon>Hypocreomycetidae</taxon>
        <taxon>Hypocreales</taxon>
        <taxon>Clavicipitaceae</taxon>
        <taxon>Metarhizium</taxon>
    </lineage>
</organism>
<dbReference type="Gene3D" id="3.40.50.300">
    <property type="entry name" value="P-loop containing nucleotide triphosphate hydrolases"/>
    <property type="match status" value="1"/>
</dbReference>
<gene>
    <name evidence="2" type="ORF">NOR_01750</name>
</gene>
<dbReference type="AlphaFoldDB" id="A0A162M0Z9"/>
<keyword evidence="1" id="KW-0472">Membrane</keyword>
<keyword evidence="1" id="KW-0812">Transmembrane</keyword>
<protein>
    <recommendedName>
        <fullName evidence="4">NAD dependent epimerase/dehydratase</fullName>
    </recommendedName>
</protein>
<evidence type="ECO:0000313" key="2">
    <source>
        <dbReference type="EMBL" id="OAA48500.1"/>
    </source>
</evidence>
<keyword evidence="3" id="KW-1185">Reference proteome</keyword>